<evidence type="ECO:0000256" key="1">
    <source>
        <dbReference type="ARBA" id="ARBA00004141"/>
    </source>
</evidence>
<feature type="transmembrane region" description="Helical" evidence="11">
    <location>
        <begin position="166"/>
        <end position="185"/>
    </location>
</feature>
<dbReference type="GO" id="GO:0009881">
    <property type="term" value="F:photoreceptor activity"/>
    <property type="evidence" value="ECO:0007669"/>
    <property type="project" value="UniProtKB-KW"/>
</dbReference>
<dbReference type="SMART" id="SM01021">
    <property type="entry name" value="Bac_rhodopsin"/>
    <property type="match status" value="1"/>
</dbReference>
<evidence type="ECO:0000256" key="9">
    <source>
        <dbReference type="ARBA" id="ARBA00023136"/>
    </source>
</evidence>
<gene>
    <name evidence="12" type="ORF">AVDCRST_MAG16-291</name>
</gene>
<keyword evidence="9 11" id="KW-0472">Membrane</keyword>
<evidence type="ECO:0000256" key="8">
    <source>
        <dbReference type="ARBA" id="ARBA00022991"/>
    </source>
</evidence>
<keyword evidence="6" id="KW-0681">Retinal protein</keyword>
<name>A0A6J4KT46_9ACTN</name>
<evidence type="ECO:0000256" key="10">
    <source>
        <dbReference type="ARBA" id="ARBA00023170"/>
    </source>
</evidence>
<evidence type="ECO:0000256" key="4">
    <source>
        <dbReference type="ARBA" id="ARBA00022606"/>
    </source>
</evidence>
<evidence type="ECO:0000256" key="7">
    <source>
        <dbReference type="ARBA" id="ARBA00022989"/>
    </source>
</evidence>
<dbReference type="PANTHER" id="PTHR28286">
    <property type="match status" value="1"/>
</dbReference>
<proteinExistence type="inferred from homology"/>
<dbReference type="EMBL" id="CADCUE010000022">
    <property type="protein sequence ID" value="CAA9312725.1"/>
    <property type="molecule type" value="Genomic_DNA"/>
</dbReference>
<feature type="transmembrane region" description="Helical" evidence="11">
    <location>
        <begin position="232"/>
        <end position="253"/>
    </location>
</feature>
<dbReference type="Pfam" id="PF01036">
    <property type="entry name" value="Bac_rhodopsin"/>
    <property type="match status" value="1"/>
</dbReference>
<keyword evidence="7 11" id="KW-1133">Transmembrane helix</keyword>
<feature type="transmembrane region" description="Helical" evidence="11">
    <location>
        <begin position="139"/>
        <end position="160"/>
    </location>
</feature>
<dbReference type="GO" id="GO:0007602">
    <property type="term" value="P:phototransduction"/>
    <property type="evidence" value="ECO:0007669"/>
    <property type="project" value="UniProtKB-KW"/>
</dbReference>
<keyword evidence="5 11" id="KW-0812">Transmembrane</keyword>
<comment type="subcellular location">
    <subcellularLocation>
        <location evidence="1">Membrane</location>
        <topology evidence="1">Multi-pass membrane protein</topology>
    </subcellularLocation>
</comment>
<sequence length="281" mass="30471">MVGTPSADEGATERIQVENELVFTPTQHAIVGHAFAVALGAHIVGFLYFLSRRDQIAPHYRTATWLSMAVMAASGLLFFRLGQSWDLAFVEQTGQMVRTGNRFDGGLRYVNWLVTVPVLLVQVLYVLDLSRPVVQRLRVVLVTSGVLMVLCGYVGQFSSGRDDGTLLLWGLLGTPPFVVLLAVLVPRLLAARAHLPAEAGTTARNLVFVFAFFWGLYPIAYLLPAVDAGPASAVTIQVLFTVADIGSKVLYGVMLAKICRLRSAAEGHRPALEASPHLASR</sequence>
<accession>A0A6J4KT46</accession>
<dbReference type="InterPro" id="IPR001425">
    <property type="entry name" value="Arc/bac/fun_rhodopsins"/>
</dbReference>
<evidence type="ECO:0000256" key="5">
    <source>
        <dbReference type="ARBA" id="ARBA00022692"/>
    </source>
</evidence>
<keyword evidence="10" id="KW-0675">Receptor</keyword>
<organism evidence="12">
    <name type="scientific">uncultured Frankineae bacterium</name>
    <dbReference type="NCBI Taxonomy" id="437475"/>
    <lineage>
        <taxon>Bacteria</taxon>
        <taxon>Bacillati</taxon>
        <taxon>Actinomycetota</taxon>
        <taxon>Actinomycetes</taxon>
        <taxon>Frankiales</taxon>
        <taxon>environmental samples</taxon>
    </lineage>
</organism>
<comment type="similarity">
    <text evidence="2">Belongs to the archaeal/bacterial/fungal opsin family.</text>
</comment>
<keyword evidence="8" id="KW-0157">Chromophore</keyword>
<dbReference type="GO" id="GO:0016020">
    <property type="term" value="C:membrane"/>
    <property type="evidence" value="ECO:0007669"/>
    <property type="project" value="UniProtKB-SubCell"/>
</dbReference>
<evidence type="ECO:0000313" key="12">
    <source>
        <dbReference type="EMBL" id="CAA9312725.1"/>
    </source>
</evidence>
<dbReference type="AlphaFoldDB" id="A0A6J4KT46"/>
<reference evidence="12" key="1">
    <citation type="submission" date="2020-02" db="EMBL/GenBank/DDBJ databases">
        <authorList>
            <person name="Meier V. D."/>
        </authorList>
    </citation>
    <scope>NUCLEOTIDE SEQUENCE</scope>
    <source>
        <strain evidence="12">AVDCRST_MAG16</strain>
    </source>
</reference>
<evidence type="ECO:0000256" key="6">
    <source>
        <dbReference type="ARBA" id="ARBA00022925"/>
    </source>
</evidence>
<feature type="transmembrane region" description="Helical" evidence="11">
    <location>
        <begin position="109"/>
        <end position="127"/>
    </location>
</feature>
<keyword evidence="3" id="KW-0600">Photoreceptor protein</keyword>
<protein>
    <submittedName>
        <fullName evidence="12">Bacteriorhodopsin-like protein</fullName>
    </submittedName>
</protein>
<evidence type="ECO:0000256" key="11">
    <source>
        <dbReference type="SAM" id="Phobius"/>
    </source>
</evidence>
<dbReference type="SUPFAM" id="SSF81321">
    <property type="entry name" value="Family A G protein-coupled receptor-like"/>
    <property type="match status" value="1"/>
</dbReference>
<keyword evidence="4" id="KW-0716">Sensory transduction</keyword>
<feature type="transmembrane region" description="Helical" evidence="11">
    <location>
        <begin position="206"/>
        <end position="226"/>
    </location>
</feature>
<feature type="transmembrane region" description="Helical" evidence="11">
    <location>
        <begin position="62"/>
        <end position="81"/>
    </location>
</feature>
<feature type="transmembrane region" description="Helical" evidence="11">
    <location>
        <begin position="30"/>
        <end position="50"/>
    </location>
</feature>
<dbReference type="Gene3D" id="1.20.1070.10">
    <property type="entry name" value="Rhodopsin 7-helix transmembrane proteins"/>
    <property type="match status" value="1"/>
</dbReference>
<evidence type="ECO:0000256" key="3">
    <source>
        <dbReference type="ARBA" id="ARBA00022543"/>
    </source>
</evidence>
<evidence type="ECO:0000256" key="2">
    <source>
        <dbReference type="ARBA" id="ARBA00008130"/>
    </source>
</evidence>
<dbReference type="PANTHER" id="PTHR28286:SF2">
    <property type="entry name" value="BACTERIORHODOPSIN _OPSIN, NOPA (EUROFUNG)"/>
    <property type="match status" value="1"/>
</dbReference>